<gene>
    <name evidence="4" type="ORF">AWZ03_005599</name>
</gene>
<name>A0A484BJQ7_DRONA</name>
<organism evidence="4 5">
    <name type="scientific">Drosophila navojoa</name>
    <name type="common">Fruit fly</name>
    <dbReference type="NCBI Taxonomy" id="7232"/>
    <lineage>
        <taxon>Eukaryota</taxon>
        <taxon>Metazoa</taxon>
        <taxon>Ecdysozoa</taxon>
        <taxon>Arthropoda</taxon>
        <taxon>Hexapoda</taxon>
        <taxon>Insecta</taxon>
        <taxon>Pterygota</taxon>
        <taxon>Neoptera</taxon>
        <taxon>Endopterygota</taxon>
        <taxon>Diptera</taxon>
        <taxon>Brachycera</taxon>
        <taxon>Muscomorpha</taxon>
        <taxon>Ephydroidea</taxon>
        <taxon>Drosophilidae</taxon>
        <taxon>Drosophila</taxon>
    </lineage>
</organism>
<evidence type="ECO:0000313" key="4">
    <source>
        <dbReference type="EMBL" id="TDG47981.1"/>
    </source>
</evidence>
<keyword evidence="5" id="KW-1185">Reference proteome</keyword>
<dbReference type="InterPro" id="IPR011021">
    <property type="entry name" value="Arrestin-like_N"/>
</dbReference>
<evidence type="ECO:0000259" key="3">
    <source>
        <dbReference type="SMART" id="SM01017"/>
    </source>
</evidence>
<dbReference type="InterPro" id="IPR050357">
    <property type="entry name" value="Arrestin_domain-protein"/>
</dbReference>
<dbReference type="GO" id="GO:0005737">
    <property type="term" value="C:cytoplasm"/>
    <property type="evidence" value="ECO:0007669"/>
    <property type="project" value="TreeGrafter"/>
</dbReference>
<dbReference type="AlphaFoldDB" id="A0A484BJQ7"/>
<dbReference type="Pfam" id="PF02752">
    <property type="entry name" value="Arrestin_C"/>
    <property type="match status" value="1"/>
</dbReference>
<comment type="similarity">
    <text evidence="1">Belongs to the arrestin family.</text>
</comment>
<dbReference type="Proteomes" id="UP000295192">
    <property type="component" value="Unassembled WGS sequence"/>
</dbReference>
<feature type="domain" description="Arrestin C-terminal-like" evidence="3">
    <location>
        <begin position="186"/>
        <end position="327"/>
    </location>
</feature>
<proteinExistence type="inferred from homology"/>
<dbReference type="InterPro" id="IPR014752">
    <property type="entry name" value="Arrestin-like_C"/>
</dbReference>
<dbReference type="PANTHER" id="PTHR11188:SF167">
    <property type="entry name" value="ARRESTIN C-TERMINAL-LIKE DOMAIN-CONTAINING PROTEIN-RELATED"/>
    <property type="match status" value="1"/>
</dbReference>
<dbReference type="SMART" id="SM01017">
    <property type="entry name" value="Arrestin_C"/>
    <property type="match status" value="1"/>
</dbReference>
<evidence type="ECO:0000256" key="1">
    <source>
        <dbReference type="ARBA" id="ARBA00005298"/>
    </source>
</evidence>
<evidence type="ECO:0000256" key="2">
    <source>
        <dbReference type="ARBA" id="ARBA00022606"/>
    </source>
</evidence>
<comment type="caution">
    <text evidence="4">The sequence shown here is derived from an EMBL/GenBank/DDBJ whole genome shotgun (WGS) entry which is preliminary data.</text>
</comment>
<dbReference type="PANTHER" id="PTHR11188">
    <property type="entry name" value="ARRESTIN DOMAIN CONTAINING PROTEIN"/>
    <property type="match status" value="1"/>
</dbReference>
<dbReference type="SUPFAM" id="SSF81296">
    <property type="entry name" value="E set domains"/>
    <property type="match status" value="2"/>
</dbReference>
<dbReference type="InterPro" id="IPR011022">
    <property type="entry name" value="Arrestin_C-like"/>
</dbReference>
<evidence type="ECO:0000313" key="5">
    <source>
        <dbReference type="Proteomes" id="UP000295192"/>
    </source>
</evidence>
<dbReference type="Pfam" id="PF00339">
    <property type="entry name" value="Arrestin_N"/>
    <property type="match status" value="1"/>
</dbReference>
<protein>
    <recommendedName>
        <fullName evidence="3">Arrestin C-terminal-like domain-containing protein</fullName>
    </recommendedName>
</protein>
<keyword evidence="2" id="KW-0716">Sensory transduction</keyword>
<dbReference type="OrthoDB" id="7785529at2759"/>
<dbReference type="OMA" id="YFAKIDY"/>
<dbReference type="Gene3D" id="2.60.40.640">
    <property type="match status" value="2"/>
</dbReference>
<sequence>MSQICDIQLERPSGVYYAGETVNGHIYLTLTERALIKAIFLESNGFASTSWDTPKKSKRAKPGSEPEVRPYLRFGQRVDYFAKVDYFVGSEVALPQLIAAGAYRYDFSVQLPAGCPSSFEGAHGQIRYTLQLQVQRGGEQPTEPAYVRQLQLIGREPSQEAQQLQQLGEQPCEVSAVELRPPLKFWHRPLQLHLNVPRSSYEPGMGISVHVQLHNGQQLPLQQITYKLNQVTTYLGRQQDRPKRTAQQVDRRPLISSSHQLVTCPRNELLNFQHLHTLQVPQTPPTLGANVCDCLQLGYELEVLVQTKNPQRYISARMPIIIYQAPSAKQELAFSQPVGIASAPSRTPEANSFAMAAPHLTVSMSSLPSHFREAEFMMGTNLNKDKHAMSGEQLDFRPRYLYYEMDNTETEKVL</sequence>
<dbReference type="InterPro" id="IPR014756">
    <property type="entry name" value="Ig_E-set"/>
</dbReference>
<dbReference type="EMBL" id="LSRL02000037">
    <property type="protein sequence ID" value="TDG47981.1"/>
    <property type="molecule type" value="Genomic_DNA"/>
</dbReference>
<reference evidence="4 5" key="1">
    <citation type="journal article" date="2019" name="J. Hered.">
        <title>An Improved Genome Assembly for Drosophila navojoa, the Basal Species in the mojavensis Cluster.</title>
        <authorList>
            <person name="Vanderlinde T."/>
            <person name="Dupim E.G."/>
            <person name="Nazario-Yepiz N.O."/>
            <person name="Carvalho A.B."/>
        </authorList>
    </citation>
    <scope>NUCLEOTIDE SEQUENCE [LARGE SCALE GENOMIC DNA]</scope>
    <source>
        <strain evidence="4">Navoj_Jal97</strain>
        <tissue evidence="4">Whole organism</tissue>
    </source>
</reference>
<dbReference type="GO" id="GO:0015031">
    <property type="term" value="P:protein transport"/>
    <property type="evidence" value="ECO:0007669"/>
    <property type="project" value="TreeGrafter"/>
</dbReference>
<accession>A0A484BJQ7</accession>